<evidence type="ECO:0000256" key="2">
    <source>
        <dbReference type="HAMAP-Rule" id="MF_00274"/>
    </source>
</evidence>
<dbReference type="PIRSF" id="PIRSF004555">
    <property type="entry name" value="UCP004555"/>
    <property type="match status" value="1"/>
</dbReference>
<dbReference type="NCBIfam" id="TIGR00103">
    <property type="entry name" value="DNA_YbaB_EbfC"/>
    <property type="match status" value="1"/>
</dbReference>
<dbReference type="PANTHER" id="PTHR33449">
    <property type="entry name" value="NUCLEOID-ASSOCIATED PROTEIN YBAB"/>
    <property type="match status" value="1"/>
</dbReference>
<evidence type="ECO:0000313" key="5">
    <source>
        <dbReference type="Proteomes" id="UP001375370"/>
    </source>
</evidence>
<dbReference type="InterPro" id="IPR036894">
    <property type="entry name" value="YbaB-like_sf"/>
</dbReference>
<keyword evidence="2" id="KW-0963">Cytoplasm</keyword>
<reference evidence="4 5" key="1">
    <citation type="submission" date="2024-03" db="EMBL/GenBank/DDBJ databases">
        <title>A Dehalogenimonas Isolated from Estuarine Sediments Dihaloeliminates Chlorinated Alkanes.</title>
        <authorList>
            <person name="Yang Y."/>
            <person name="Wang H."/>
        </authorList>
    </citation>
    <scope>NUCLEOTIDE SEQUENCE [LARGE SCALE GENOMIC DNA]</scope>
    <source>
        <strain evidence="4 5">W</strain>
    </source>
</reference>
<organism evidence="4 5">
    <name type="scientific">Candidatus Dehalogenimonas loeffleri</name>
    <dbReference type="NCBI Taxonomy" id="3127115"/>
    <lineage>
        <taxon>Bacteria</taxon>
        <taxon>Bacillati</taxon>
        <taxon>Chloroflexota</taxon>
        <taxon>Dehalococcoidia</taxon>
        <taxon>Dehalococcoidales</taxon>
        <taxon>Dehalococcoidaceae</taxon>
        <taxon>Dehalogenimonas</taxon>
    </lineage>
</organism>
<evidence type="ECO:0000256" key="3">
    <source>
        <dbReference type="SAM" id="MobiDB-lite"/>
    </source>
</evidence>
<dbReference type="PANTHER" id="PTHR33449:SF1">
    <property type="entry name" value="NUCLEOID-ASSOCIATED PROTEIN YBAB"/>
    <property type="match status" value="1"/>
</dbReference>
<evidence type="ECO:0000256" key="1">
    <source>
        <dbReference type="ARBA" id="ARBA00023125"/>
    </source>
</evidence>
<accession>A0ABZ2J252</accession>
<gene>
    <name evidence="4" type="ORF">V8247_06990</name>
</gene>
<dbReference type="RefSeq" id="WP_338737133.1">
    <property type="nucleotide sequence ID" value="NZ_CP146612.1"/>
</dbReference>
<dbReference type="InterPro" id="IPR004401">
    <property type="entry name" value="YbaB/EbfC"/>
</dbReference>
<proteinExistence type="inferred from homology"/>
<name>A0ABZ2J252_9CHLR</name>
<comment type="function">
    <text evidence="2">Binds to DNA and alters its conformation. May be involved in regulation of gene expression, nucleoid organization and DNA protection.</text>
</comment>
<keyword evidence="1 2" id="KW-0238">DNA-binding</keyword>
<dbReference type="Gene3D" id="3.30.1310.10">
    <property type="entry name" value="Nucleoid-associated protein YbaB-like domain"/>
    <property type="match status" value="1"/>
</dbReference>
<sequence length="99" mass="10766">MDFSQVKKAMELKSQLSKIQKELDKIVVEGEKGSVKVTVNGQQKLLSITIDPEAMKPEKTRQLEDNIIKAINDATEKAKKAASKEMSGMMGGMGMPGLG</sequence>
<feature type="compositionally biased region" description="Gly residues" evidence="3">
    <location>
        <begin position="89"/>
        <end position="99"/>
    </location>
</feature>
<feature type="region of interest" description="Disordered" evidence="3">
    <location>
        <begin position="79"/>
        <end position="99"/>
    </location>
</feature>
<comment type="similarity">
    <text evidence="2">Belongs to the YbaB/EbfC family.</text>
</comment>
<dbReference type="EMBL" id="CP146612">
    <property type="protein sequence ID" value="WWX25000.1"/>
    <property type="molecule type" value="Genomic_DNA"/>
</dbReference>
<keyword evidence="5" id="KW-1185">Reference proteome</keyword>
<dbReference type="Proteomes" id="UP001375370">
    <property type="component" value="Chromosome"/>
</dbReference>
<comment type="subunit">
    <text evidence="2">Homodimer.</text>
</comment>
<comment type="subcellular location">
    <subcellularLocation>
        <location evidence="2">Cytoplasm</location>
        <location evidence="2">Nucleoid</location>
    </subcellularLocation>
</comment>
<dbReference type="Pfam" id="PF02575">
    <property type="entry name" value="YbaB_DNA_bd"/>
    <property type="match status" value="1"/>
</dbReference>
<protein>
    <recommendedName>
        <fullName evidence="2">Nucleoid-associated protein V8247_06990</fullName>
    </recommendedName>
</protein>
<dbReference type="SUPFAM" id="SSF82607">
    <property type="entry name" value="YbaB-like"/>
    <property type="match status" value="1"/>
</dbReference>
<evidence type="ECO:0000313" key="4">
    <source>
        <dbReference type="EMBL" id="WWX25000.1"/>
    </source>
</evidence>
<dbReference type="HAMAP" id="MF_00274">
    <property type="entry name" value="DNA_YbaB_EbfC"/>
    <property type="match status" value="1"/>
</dbReference>